<keyword evidence="2" id="KW-1185">Reference proteome</keyword>
<dbReference type="Proteomes" id="UP000032287">
    <property type="component" value="Unassembled WGS sequence"/>
</dbReference>
<dbReference type="AlphaFoldDB" id="A0A0D1JTW0"/>
<evidence type="ECO:0000313" key="2">
    <source>
        <dbReference type="Proteomes" id="UP000032287"/>
    </source>
</evidence>
<dbReference type="InterPro" id="IPR006901">
    <property type="entry name" value="TrmK"/>
</dbReference>
<name>A0A0D1JTW0_9LACO</name>
<dbReference type="SUPFAM" id="SSF53335">
    <property type="entry name" value="S-adenosyl-L-methionine-dependent methyltransferases"/>
    <property type="match status" value="1"/>
</dbReference>
<comment type="caution">
    <text evidence="1">The sequence shown here is derived from an EMBL/GenBank/DDBJ whole genome shotgun (WGS) entry which is preliminary data.</text>
</comment>
<dbReference type="PIRSF" id="PIRSF018637">
    <property type="entry name" value="TrmK"/>
    <property type="match status" value="1"/>
</dbReference>
<dbReference type="EC" id="2.1.1.217" evidence="1"/>
<sequence length="230" mass="25597">MDALQLSRRLATVASYVPDGARLADIGSDHAYLPANLLLNKRISFAIAGEVAQGPLDNVQHEINRHRLGDVLVPRLADGLAAVQPEDLIDTVTIAGMGGRLIAQILTAGHADVQRYQRLILQPNIDIDVVRTWLMDNGYQLTDETVVADDGHFYEILVAVPGHVTYDKQALQFGPYNLVNRPEAWLTKWQREYERIGVIMAKLADANKQDTPAYQEYQAMQRDIAEVLGE</sequence>
<dbReference type="eggNOG" id="COG2384">
    <property type="taxonomic scope" value="Bacteria"/>
</dbReference>
<accession>A0A0D1JTW0</accession>
<protein>
    <submittedName>
        <fullName evidence="1">TrmK protein</fullName>
        <ecNumber evidence="1">2.1.1.217</ecNumber>
    </submittedName>
</protein>
<dbReference type="Gene3D" id="1.10.287.1890">
    <property type="match status" value="1"/>
</dbReference>
<dbReference type="GO" id="GO:0032259">
    <property type="term" value="P:methylation"/>
    <property type="evidence" value="ECO:0007669"/>
    <property type="project" value="UniProtKB-KW"/>
</dbReference>
<keyword evidence="1" id="KW-0489">Methyltransferase</keyword>
<dbReference type="STRING" id="137591.AO080_08610"/>
<dbReference type="RefSeq" id="WP_043707501.1">
    <property type="nucleotide sequence ID" value="NZ_JALOCT010000001.1"/>
</dbReference>
<dbReference type="Pfam" id="PF04816">
    <property type="entry name" value="TrmK"/>
    <property type="match status" value="1"/>
</dbReference>
<dbReference type="Gene3D" id="3.40.50.150">
    <property type="entry name" value="Vaccinia Virus protein VP39"/>
    <property type="match status" value="1"/>
</dbReference>
<organism evidence="1 2">
    <name type="scientific">Weissella cibaria</name>
    <dbReference type="NCBI Taxonomy" id="137591"/>
    <lineage>
        <taxon>Bacteria</taxon>
        <taxon>Bacillati</taxon>
        <taxon>Bacillota</taxon>
        <taxon>Bacilli</taxon>
        <taxon>Lactobacillales</taxon>
        <taxon>Lactobacillaceae</taxon>
        <taxon>Weissella</taxon>
    </lineage>
</organism>
<dbReference type="GO" id="GO:0160105">
    <property type="term" value="F:tRNA (adenine(22)-N1)-methyltransferase activity"/>
    <property type="evidence" value="ECO:0007669"/>
    <property type="project" value="UniProtKB-EC"/>
</dbReference>
<evidence type="ECO:0000313" key="1">
    <source>
        <dbReference type="EMBL" id="KIU19638.1"/>
    </source>
</evidence>
<proteinExistence type="predicted"/>
<gene>
    <name evidence="1" type="primary">trmK</name>
    <name evidence="1" type="ORF">QX99_01655</name>
</gene>
<keyword evidence="1" id="KW-0808">Transferase</keyword>
<dbReference type="PANTHER" id="PTHR38451">
    <property type="entry name" value="TRNA (ADENINE(22)-N(1))-METHYLTRANSFERASE"/>
    <property type="match status" value="1"/>
</dbReference>
<dbReference type="InterPro" id="IPR029063">
    <property type="entry name" value="SAM-dependent_MTases_sf"/>
</dbReference>
<dbReference type="EMBL" id="JWHU01000034">
    <property type="protein sequence ID" value="KIU19638.1"/>
    <property type="molecule type" value="Genomic_DNA"/>
</dbReference>
<dbReference type="PANTHER" id="PTHR38451:SF1">
    <property type="entry name" value="TRNA (ADENINE(22)-N(1))-METHYLTRANSFERASE"/>
    <property type="match status" value="1"/>
</dbReference>
<dbReference type="PATRIC" id="fig|137591.25.peg.1627"/>
<reference evidence="1 2" key="1">
    <citation type="journal article" date="2015" name="Microbiology (Mosc.)">
        <title>Genomics of the Weissella cibaria species with an examination of its metabolic traits.</title>
        <authorList>
            <person name="Lynch K.M."/>
            <person name="Lucid A."/>
            <person name="Arendt E.K."/>
            <person name="Sleator R.D."/>
            <person name="Lucey B."/>
            <person name="Coffey A."/>
        </authorList>
    </citation>
    <scope>NUCLEOTIDE SEQUENCE [LARGE SCALE GENOMIC DNA]</scope>
    <source>
        <strain evidence="1 2">MG1</strain>
    </source>
</reference>